<organism evidence="1 2">
    <name type="scientific">Nitrosomonas communis</name>
    <dbReference type="NCBI Taxonomy" id="44574"/>
    <lineage>
        <taxon>Bacteria</taxon>
        <taxon>Pseudomonadati</taxon>
        <taxon>Pseudomonadota</taxon>
        <taxon>Betaproteobacteria</taxon>
        <taxon>Nitrosomonadales</taxon>
        <taxon>Nitrosomonadaceae</taxon>
        <taxon>Nitrosomonas</taxon>
    </lineage>
</organism>
<protein>
    <submittedName>
        <fullName evidence="1">Uncharacterized protein</fullName>
    </submittedName>
</protein>
<proteinExistence type="predicted"/>
<accession>A0A1I4TMC4</accession>
<dbReference type="EMBL" id="FOUB01000052">
    <property type="protein sequence ID" value="SFM77805.1"/>
    <property type="molecule type" value="Genomic_DNA"/>
</dbReference>
<dbReference type="Proteomes" id="UP000183287">
    <property type="component" value="Unassembled WGS sequence"/>
</dbReference>
<name>A0A1I4TMC4_9PROT</name>
<sequence length="37" mass="4296">MCISEQKEPRVLMFFLVASRCQITLKAKTHLEVSDDK</sequence>
<evidence type="ECO:0000313" key="2">
    <source>
        <dbReference type="Proteomes" id="UP000183287"/>
    </source>
</evidence>
<gene>
    <name evidence="1" type="ORF">SAMN05421863_105220</name>
</gene>
<evidence type="ECO:0000313" key="1">
    <source>
        <dbReference type="EMBL" id="SFM77805.1"/>
    </source>
</evidence>
<dbReference type="AlphaFoldDB" id="A0A1I4TMC4"/>
<keyword evidence="2" id="KW-1185">Reference proteome</keyword>
<reference evidence="2" key="1">
    <citation type="submission" date="2016-10" db="EMBL/GenBank/DDBJ databases">
        <authorList>
            <person name="Varghese N."/>
            <person name="Submissions S."/>
        </authorList>
    </citation>
    <scope>NUCLEOTIDE SEQUENCE [LARGE SCALE GENOMIC DNA]</scope>
    <source>
        <strain evidence="2">Nm44</strain>
    </source>
</reference>